<dbReference type="PANTHER" id="PTHR42776:SF27">
    <property type="entry name" value="DIPEPTIDYL PEPTIDASE FAMILY MEMBER 6"/>
    <property type="match status" value="1"/>
</dbReference>
<proteinExistence type="predicted"/>
<dbReference type="InterPro" id="IPR029058">
    <property type="entry name" value="AB_hydrolase_fold"/>
</dbReference>
<keyword evidence="1" id="KW-0378">Hydrolase</keyword>
<protein>
    <recommendedName>
        <fullName evidence="2">Peptidase S9 prolyl oligopeptidase catalytic domain-containing protein</fullName>
    </recommendedName>
</protein>
<dbReference type="Proteomes" id="UP001157133">
    <property type="component" value="Unassembled WGS sequence"/>
</dbReference>
<accession>A0ABQ6H5Q0</accession>
<evidence type="ECO:0000313" key="3">
    <source>
        <dbReference type="EMBL" id="GLX83264.1"/>
    </source>
</evidence>
<evidence type="ECO:0000313" key="4">
    <source>
        <dbReference type="Proteomes" id="UP001157133"/>
    </source>
</evidence>
<organism evidence="3 4">
    <name type="scientific">Thalassotalea eurytherma</name>
    <dbReference type="NCBI Taxonomy" id="1144278"/>
    <lineage>
        <taxon>Bacteria</taxon>
        <taxon>Pseudomonadati</taxon>
        <taxon>Pseudomonadota</taxon>
        <taxon>Gammaproteobacteria</taxon>
        <taxon>Alteromonadales</taxon>
        <taxon>Colwelliaceae</taxon>
        <taxon>Thalassotalea</taxon>
    </lineage>
</organism>
<dbReference type="Gene3D" id="3.40.50.1820">
    <property type="entry name" value="alpha/beta hydrolase"/>
    <property type="match status" value="1"/>
</dbReference>
<comment type="caution">
    <text evidence="3">The sequence shown here is derived from an EMBL/GenBank/DDBJ whole genome shotgun (WGS) entry which is preliminary data.</text>
</comment>
<sequence length="227" mass="25578">MLPHGGPEAYDRLAFDWQAQYFASQGYLVIQPQFRGSSGFGIRHVMLGEGQWGLKMQDDLTDTLMAMVNEGYADQSRVCIVGSSYGGYAALAGVTYEPDLYQCAVSINGVADVNMMLKDDKKAYGAESSTYAYWQRVSTKGNMDDKHLEKISPINHVDNINVPVLLVHGERDSIVPLKQSEEMYEKLVDARKPVELVVLDEGDHYLSTYKNRLEAWRKVDSFIKKHL</sequence>
<gene>
    <name evidence="3" type="ORF">theurythT_27160</name>
</gene>
<dbReference type="SUPFAM" id="SSF53474">
    <property type="entry name" value="alpha/beta-Hydrolases"/>
    <property type="match status" value="1"/>
</dbReference>
<feature type="domain" description="Peptidase S9 prolyl oligopeptidase catalytic" evidence="2">
    <location>
        <begin position="14"/>
        <end position="227"/>
    </location>
</feature>
<dbReference type="PANTHER" id="PTHR42776">
    <property type="entry name" value="SERINE PEPTIDASE S9 FAMILY MEMBER"/>
    <property type="match status" value="1"/>
</dbReference>
<name>A0ABQ6H5Q0_9GAMM</name>
<evidence type="ECO:0000259" key="2">
    <source>
        <dbReference type="Pfam" id="PF00326"/>
    </source>
</evidence>
<dbReference type="EMBL" id="BSSU01000014">
    <property type="protein sequence ID" value="GLX83264.1"/>
    <property type="molecule type" value="Genomic_DNA"/>
</dbReference>
<dbReference type="InterPro" id="IPR001375">
    <property type="entry name" value="Peptidase_S9_cat"/>
</dbReference>
<keyword evidence="4" id="KW-1185">Reference proteome</keyword>
<evidence type="ECO:0000256" key="1">
    <source>
        <dbReference type="ARBA" id="ARBA00022801"/>
    </source>
</evidence>
<reference evidence="3 4" key="1">
    <citation type="submission" date="2023-03" db="EMBL/GenBank/DDBJ databases">
        <title>Draft genome sequence of Thalassotalea eurytherma JCM 18482T.</title>
        <authorList>
            <person name="Sawabe T."/>
        </authorList>
    </citation>
    <scope>NUCLEOTIDE SEQUENCE [LARGE SCALE GENOMIC DNA]</scope>
    <source>
        <strain evidence="3 4">JCM 18482</strain>
    </source>
</reference>
<dbReference type="Pfam" id="PF00326">
    <property type="entry name" value="Peptidase_S9"/>
    <property type="match status" value="1"/>
</dbReference>